<dbReference type="InterPro" id="IPR007069">
    <property type="entry name" value="Transposase_32"/>
</dbReference>
<feature type="domain" description="Transposase IS801/IS1294" evidence="1">
    <location>
        <begin position="138"/>
        <end position="303"/>
    </location>
</feature>
<gene>
    <name evidence="3" type="ORF">ADS77_21060</name>
</gene>
<evidence type="ECO:0000259" key="2">
    <source>
        <dbReference type="Pfam" id="PF14319"/>
    </source>
</evidence>
<organism evidence="3 4">
    <name type="scientific">Pseudoalteromonas porphyrae</name>
    <dbReference type="NCBI Taxonomy" id="187330"/>
    <lineage>
        <taxon>Bacteria</taxon>
        <taxon>Pseudomonadati</taxon>
        <taxon>Pseudomonadota</taxon>
        <taxon>Gammaproteobacteria</taxon>
        <taxon>Alteromonadales</taxon>
        <taxon>Pseudoalteromonadaceae</taxon>
        <taxon>Pseudoalteromonas</taxon>
    </lineage>
</organism>
<dbReference type="AlphaFoldDB" id="A0A0N1MQC0"/>
<name>A0A0N1MQC0_9GAMM</name>
<proteinExistence type="predicted"/>
<dbReference type="EMBL" id="LHPH01000055">
    <property type="protein sequence ID" value="KPH56632.1"/>
    <property type="molecule type" value="Genomic_DNA"/>
</dbReference>
<dbReference type="GO" id="GO:0006313">
    <property type="term" value="P:DNA transposition"/>
    <property type="evidence" value="ECO:0007669"/>
    <property type="project" value="InterPro"/>
</dbReference>
<dbReference type="NCBIfam" id="NF033538">
    <property type="entry name" value="transpos_IS91"/>
    <property type="match status" value="1"/>
</dbReference>
<accession>A0A0N1MQC0</accession>
<dbReference type="Proteomes" id="UP000037848">
    <property type="component" value="Unassembled WGS sequence"/>
</dbReference>
<dbReference type="PATRIC" id="fig|187330.3.peg.3817"/>
<dbReference type="STRING" id="187330.AMS58_21015"/>
<dbReference type="GO" id="GO:0004803">
    <property type="term" value="F:transposase activity"/>
    <property type="evidence" value="ECO:0007669"/>
    <property type="project" value="InterPro"/>
</dbReference>
<dbReference type="GO" id="GO:0003677">
    <property type="term" value="F:DNA binding"/>
    <property type="evidence" value="ECO:0007669"/>
    <property type="project" value="InterPro"/>
</dbReference>
<evidence type="ECO:0000313" key="4">
    <source>
        <dbReference type="Proteomes" id="UP000037848"/>
    </source>
</evidence>
<comment type="caution">
    <text evidence="3">The sequence shown here is derived from an EMBL/GenBank/DDBJ whole genome shotgun (WGS) entry which is preliminary data.</text>
</comment>
<feature type="domain" description="Transposase zinc-binding" evidence="2">
    <location>
        <begin position="9"/>
        <end position="98"/>
    </location>
</feature>
<evidence type="ECO:0000313" key="3">
    <source>
        <dbReference type="EMBL" id="KPH56632.1"/>
    </source>
</evidence>
<dbReference type="RefSeq" id="WP_054456192.1">
    <property type="nucleotide sequence ID" value="NZ_LHPH01000055.1"/>
</dbReference>
<dbReference type="Pfam" id="PF04986">
    <property type="entry name" value="Y2_Tnp"/>
    <property type="match status" value="1"/>
</dbReference>
<protein>
    <submittedName>
        <fullName evidence="3">Transposase</fullName>
    </submittedName>
</protein>
<dbReference type="OrthoDB" id="6979325at2"/>
<sequence length="363" mass="41838">MSALHLADILNSNLESYRQHHTMSYQQLRVCQHLQSCRTGQLGYQAWQCDSCGESQKIGCSCRDRHCPRCQGMATAKWVQKQQEDLLPCRYFHLVFTLPHELNIIAHYNPNALYQCLFKATWQTLSKFAKRKKHGQLGMTSVLHTWGQNLSQHIHLHCLIPAGALNKAHWHEIEKGYLYPVKALSTVFRGKMLAALNECDSSFARINTPTKWCVYSKACLTYSEKLVSYLARYTRKGVMSESRLVSANEQSVSFKYRDYADNNRDKVMTLSCDEFLRRYLQHVLPKGFMRIRHYGFLANACRKRKLGLIKAQASITPFKVVKPKAEQERLIPHWPCQSCKAGILRFIGVMNLDMATNKIARTS</sequence>
<reference evidence="3 4" key="1">
    <citation type="submission" date="2015-08" db="EMBL/GenBank/DDBJ databases">
        <title>Draft Genome Sequence of Pseudoalteromonas porphyrae UCD-SED14.</title>
        <authorList>
            <person name="Coil D.A."/>
            <person name="Jospin G."/>
            <person name="Lee R.D."/>
            <person name="Eisen J.A."/>
        </authorList>
    </citation>
    <scope>NUCLEOTIDE SEQUENCE [LARGE SCALE GENOMIC DNA]</scope>
    <source>
        <strain evidence="3 4">UCD-SED14</strain>
    </source>
</reference>
<keyword evidence="4" id="KW-1185">Reference proteome</keyword>
<dbReference type="PANTHER" id="PTHR37023:SF1">
    <property type="entry name" value="ISSOD25 TRANSPOSASE TNPA_ISSOD25"/>
    <property type="match status" value="1"/>
</dbReference>
<dbReference type="PANTHER" id="PTHR37023">
    <property type="entry name" value="TRANSPOSASE"/>
    <property type="match status" value="1"/>
</dbReference>
<dbReference type="Pfam" id="PF14319">
    <property type="entry name" value="Zn_Tnp_IS91"/>
    <property type="match status" value="1"/>
</dbReference>
<dbReference type="InterPro" id="IPR026889">
    <property type="entry name" value="Zn_Tnp"/>
</dbReference>
<evidence type="ECO:0000259" key="1">
    <source>
        <dbReference type="Pfam" id="PF04986"/>
    </source>
</evidence>
<dbReference type="InterPro" id="IPR054832">
    <property type="entry name" value="transpos_IS91"/>
</dbReference>